<evidence type="ECO:0000256" key="1">
    <source>
        <dbReference type="ARBA" id="ARBA00009183"/>
    </source>
</evidence>
<organism evidence="7 8">
    <name type="scientific">Artemisia annua</name>
    <name type="common">Sweet wormwood</name>
    <dbReference type="NCBI Taxonomy" id="35608"/>
    <lineage>
        <taxon>Eukaryota</taxon>
        <taxon>Viridiplantae</taxon>
        <taxon>Streptophyta</taxon>
        <taxon>Embryophyta</taxon>
        <taxon>Tracheophyta</taxon>
        <taxon>Spermatophyta</taxon>
        <taxon>Magnoliopsida</taxon>
        <taxon>eudicotyledons</taxon>
        <taxon>Gunneridae</taxon>
        <taxon>Pentapetalae</taxon>
        <taxon>asterids</taxon>
        <taxon>campanulids</taxon>
        <taxon>Asterales</taxon>
        <taxon>Asteraceae</taxon>
        <taxon>Asteroideae</taxon>
        <taxon>Anthemideae</taxon>
        <taxon>Artemisiinae</taxon>
        <taxon>Artemisia</taxon>
    </lineage>
</organism>
<dbReference type="InterPro" id="IPR020946">
    <property type="entry name" value="Flavin_mOase-like"/>
</dbReference>
<name>A0A2U1MM61_ARTAN</name>
<evidence type="ECO:0000256" key="5">
    <source>
        <dbReference type="ARBA" id="ARBA00023002"/>
    </source>
</evidence>
<dbReference type="Proteomes" id="UP000245207">
    <property type="component" value="Unassembled WGS sequence"/>
</dbReference>
<dbReference type="GO" id="GO:0004499">
    <property type="term" value="F:N,N-dimethylaniline monooxygenase activity"/>
    <property type="evidence" value="ECO:0007669"/>
    <property type="project" value="InterPro"/>
</dbReference>
<dbReference type="InterPro" id="IPR036188">
    <property type="entry name" value="FAD/NAD-bd_sf"/>
</dbReference>
<reference evidence="7 8" key="1">
    <citation type="journal article" date="2018" name="Mol. Plant">
        <title>The genome of Artemisia annua provides insight into the evolution of Asteraceae family and artemisinin biosynthesis.</title>
        <authorList>
            <person name="Shen Q."/>
            <person name="Zhang L."/>
            <person name="Liao Z."/>
            <person name="Wang S."/>
            <person name="Yan T."/>
            <person name="Shi P."/>
            <person name="Liu M."/>
            <person name="Fu X."/>
            <person name="Pan Q."/>
            <person name="Wang Y."/>
            <person name="Lv Z."/>
            <person name="Lu X."/>
            <person name="Zhang F."/>
            <person name="Jiang W."/>
            <person name="Ma Y."/>
            <person name="Chen M."/>
            <person name="Hao X."/>
            <person name="Li L."/>
            <person name="Tang Y."/>
            <person name="Lv G."/>
            <person name="Zhou Y."/>
            <person name="Sun X."/>
            <person name="Brodelius P.E."/>
            <person name="Rose J.K.C."/>
            <person name="Tang K."/>
        </authorList>
    </citation>
    <scope>NUCLEOTIDE SEQUENCE [LARGE SCALE GENOMIC DNA]</scope>
    <source>
        <strain evidence="8">cv. Huhao1</strain>
        <tissue evidence="7">Leaf</tissue>
    </source>
</reference>
<evidence type="ECO:0000256" key="4">
    <source>
        <dbReference type="ARBA" id="ARBA00022857"/>
    </source>
</evidence>
<evidence type="ECO:0000256" key="3">
    <source>
        <dbReference type="ARBA" id="ARBA00022827"/>
    </source>
</evidence>
<dbReference type="GO" id="GO:0050660">
    <property type="term" value="F:flavin adenine dinucleotide binding"/>
    <property type="evidence" value="ECO:0007669"/>
    <property type="project" value="InterPro"/>
</dbReference>
<dbReference type="InterPro" id="IPR000960">
    <property type="entry name" value="Flavin_mOase"/>
</dbReference>
<dbReference type="FunFam" id="3.50.50.60:FF:000403">
    <property type="entry name" value="Flavin-containing monooxygenase"/>
    <property type="match status" value="1"/>
</dbReference>
<dbReference type="EMBL" id="PKPP01004892">
    <property type="protein sequence ID" value="PWA62317.1"/>
    <property type="molecule type" value="Genomic_DNA"/>
</dbReference>
<proteinExistence type="inferred from homology"/>
<dbReference type="FunFam" id="3.50.50.60:FF:000169">
    <property type="entry name" value="Flavin-containing monooxygenase"/>
    <property type="match status" value="1"/>
</dbReference>
<dbReference type="AlphaFoldDB" id="A0A2U1MM61"/>
<dbReference type="EC" id="1.-.-.-" evidence="6"/>
<gene>
    <name evidence="7" type="ORF">CTI12_AA364820</name>
</gene>
<dbReference type="Gene3D" id="3.50.50.60">
    <property type="entry name" value="FAD/NAD(P)-binding domain"/>
    <property type="match status" value="2"/>
</dbReference>
<dbReference type="GO" id="GO:0050661">
    <property type="term" value="F:NADP binding"/>
    <property type="evidence" value="ECO:0007669"/>
    <property type="project" value="InterPro"/>
</dbReference>
<keyword evidence="5 6" id="KW-0560">Oxidoreductase</keyword>
<keyword evidence="4" id="KW-0521">NADP</keyword>
<comment type="similarity">
    <text evidence="1 6">Belongs to the FMO family.</text>
</comment>
<keyword evidence="3 6" id="KW-0274">FAD</keyword>
<keyword evidence="6 7" id="KW-0503">Monooxygenase</keyword>
<evidence type="ECO:0000256" key="2">
    <source>
        <dbReference type="ARBA" id="ARBA00022630"/>
    </source>
</evidence>
<protein>
    <recommendedName>
        <fullName evidence="6">Flavin-containing monooxygenase</fullName>
        <ecNumber evidence="6">1.-.-.-</ecNumber>
    </recommendedName>
</protein>
<dbReference type="OrthoDB" id="66881at2759"/>
<accession>A0A2U1MM61</accession>
<dbReference type="PIRSF" id="PIRSF000332">
    <property type="entry name" value="FMO"/>
    <property type="match status" value="1"/>
</dbReference>
<dbReference type="PANTHER" id="PTHR23023">
    <property type="entry name" value="DIMETHYLANILINE MONOOXYGENASE"/>
    <property type="match status" value="1"/>
</dbReference>
<dbReference type="SUPFAM" id="SSF51905">
    <property type="entry name" value="FAD/NAD(P)-binding domain"/>
    <property type="match status" value="2"/>
</dbReference>
<evidence type="ECO:0000313" key="7">
    <source>
        <dbReference type="EMBL" id="PWA62317.1"/>
    </source>
</evidence>
<keyword evidence="2 6" id="KW-0285">Flavoprotein</keyword>
<sequence>MEQKQIAIVGAGTGGLLACKYCLSKGFNPIVFDFESGIGGVWAKTIKTTRLQLPKAMYQFSDFPWPASVTDDFPTQQEMIEYIRSYATHFNLMPHINFNSRVKGISYDGPSSDTWSLWNGTGEAFPPEGKWNLTVENTKTATTQTYKADFVILCVGRFKDIPNIPKFPDGKGPEIFRGKAIHSTEYAAMDHDAAAEFVKGKKVTVVGFGKTGLDIAREISAINGPEHPCTIVYRKDHWKLGNWFPWGLALVNFMFCRMTVLSVHKPGESLLLSLLATLLFPIRWGIWTLLETHAKMTLPLAKYNMVPKHGLSNDFSSGLLLYMPNPELFFDAVEKGSIKLVKSPSFTFYEKGIAAGNGQEIKADVVIYATGFNGVEKLKNVFESPKFGHYIAGSPRVPLYRETIPTRIPQAAVIGFSDGLSSLYTSEMRCRWVAALLEGSVKLPSIKEMQKDIVNWDEYMKQSSGEYHTRSFFGGLEIWYNDLLCNDMGMNPMRKKGLLANLFEPYEPRDYAEI</sequence>
<comment type="cofactor">
    <cofactor evidence="6">
        <name>FAD</name>
        <dbReference type="ChEBI" id="CHEBI:57692"/>
    </cofactor>
</comment>
<keyword evidence="8" id="KW-1185">Reference proteome</keyword>
<evidence type="ECO:0000256" key="6">
    <source>
        <dbReference type="RuleBase" id="RU361177"/>
    </source>
</evidence>
<dbReference type="STRING" id="35608.A0A2U1MM61"/>
<evidence type="ECO:0000313" key="8">
    <source>
        <dbReference type="Proteomes" id="UP000245207"/>
    </source>
</evidence>
<dbReference type="PROSITE" id="PS51257">
    <property type="entry name" value="PROKAR_LIPOPROTEIN"/>
    <property type="match status" value="1"/>
</dbReference>
<dbReference type="InterPro" id="IPR050346">
    <property type="entry name" value="FMO-like"/>
</dbReference>
<dbReference type="Pfam" id="PF00743">
    <property type="entry name" value="FMO-like"/>
    <property type="match status" value="1"/>
</dbReference>
<comment type="caution">
    <text evidence="7">The sequence shown here is derived from an EMBL/GenBank/DDBJ whole genome shotgun (WGS) entry which is preliminary data.</text>
</comment>